<dbReference type="CDD" id="cd04785">
    <property type="entry name" value="HTH_CadR-PbrR-like"/>
    <property type="match status" value="1"/>
</dbReference>
<protein>
    <submittedName>
        <fullName evidence="5">MerR family transcriptional regulator</fullName>
    </submittedName>
</protein>
<organism evidence="5 6">
    <name type="scientific">Aquisalinus luteolus</name>
    <dbReference type="NCBI Taxonomy" id="1566827"/>
    <lineage>
        <taxon>Bacteria</taxon>
        <taxon>Pseudomonadati</taxon>
        <taxon>Pseudomonadota</taxon>
        <taxon>Alphaproteobacteria</taxon>
        <taxon>Parvularculales</taxon>
        <taxon>Parvularculaceae</taxon>
        <taxon>Aquisalinus</taxon>
    </lineage>
</organism>
<accession>A0A8J3A0Z1</accession>
<gene>
    <name evidence="5" type="ORF">GCM10011355_00030</name>
</gene>
<evidence type="ECO:0000313" key="6">
    <source>
        <dbReference type="Proteomes" id="UP000621856"/>
    </source>
</evidence>
<evidence type="ECO:0000256" key="3">
    <source>
        <dbReference type="ARBA" id="ARBA00023163"/>
    </source>
</evidence>
<dbReference type="RefSeq" id="WP_155135558.1">
    <property type="nucleotide sequence ID" value="NZ_BMGZ01000001.1"/>
</dbReference>
<name>A0A8J3A0Z1_9PROT</name>
<dbReference type="Gene3D" id="1.10.1660.10">
    <property type="match status" value="1"/>
</dbReference>
<keyword evidence="2" id="KW-0238">DNA-binding</keyword>
<proteinExistence type="predicted"/>
<dbReference type="GO" id="GO:0003700">
    <property type="term" value="F:DNA-binding transcription factor activity"/>
    <property type="evidence" value="ECO:0007669"/>
    <property type="project" value="InterPro"/>
</dbReference>
<dbReference type="GO" id="GO:0003677">
    <property type="term" value="F:DNA binding"/>
    <property type="evidence" value="ECO:0007669"/>
    <property type="project" value="UniProtKB-KW"/>
</dbReference>
<dbReference type="EMBL" id="BMGZ01000001">
    <property type="protein sequence ID" value="GGH91869.1"/>
    <property type="molecule type" value="Genomic_DNA"/>
</dbReference>
<evidence type="ECO:0000256" key="2">
    <source>
        <dbReference type="ARBA" id="ARBA00023125"/>
    </source>
</evidence>
<keyword evidence="1" id="KW-0805">Transcription regulation</keyword>
<dbReference type="SUPFAM" id="SSF46955">
    <property type="entry name" value="Putative DNA-binding domain"/>
    <property type="match status" value="1"/>
</dbReference>
<comment type="caution">
    <text evidence="5">The sequence shown here is derived from an EMBL/GenBank/DDBJ whole genome shotgun (WGS) entry which is preliminary data.</text>
</comment>
<evidence type="ECO:0000256" key="1">
    <source>
        <dbReference type="ARBA" id="ARBA00023015"/>
    </source>
</evidence>
<keyword evidence="3" id="KW-0804">Transcription</keyword>
<feature type="domain" description="HTH merR-type" evidence="4">
    <location>
        <begin position="5"/>
        <end position="74"/>
    </location>
</feature>
<evidence type="ECO:0000259" key="4">
    <source>
        <dbReference type="PROSITE" id="PS50937"/>
    </source>
</evidence>
<dbReference type="PROSITE" id="PS00552">
    <property type="entry name" value="HTH_MERR_1"/>
    <property type="match status" value="1"/>
</dbReference>
<evidence type="ECO:0000313" key="5">
    <source>
        <dbReference type="EMBL" id="GGH91869.1"/>
    </source>
</evidence>
<dbReference type="PANTHER" id="PTHR30204:SF92">
    <property type="entry name" value="HTH-TYPE TRANSCRIPTIONAL REGULATOR ZNTR"/>
    <property type="match status" value="1"/>
</dbReference>
<dbReference type="AlphaFoldDB" id="A0A8J3A0Z1"/>
<reference evidence="5" key="1">
    <citation type="journal article" date="2014" name="Int. J. Syst. Evol. Microbiol.">
        <title>Complete genome sequence of Corynebacterium casei LMG S-19264T (=DSM 44701T), isolated from a smear-ripened cheese.</title>
        <authorList>
            <consortium name="US DOE Joint Genome Institute (JGI-PGF)"/>
            <person name="Walter F."/>
            <person name="Albersmeier A."/>
            <person name="Kalinowski J."/>
            <person name="Ruckert C."/>
        </authorList>
    </citation>
    <scope>NUCLEOTIDE SEQUENCE</scope>
    <source>
        <strain evidence="5">CGMCC 1.14984</strain>
    </source>
</reference>
<dbReference type="PANTHER" id="PTHR30204">
    <property type="entry name" value="REDOX-CYCLING DRUG-SENSING TRANSCRIPTIONAL ACTIVATOR SOXR"/>
    <property type="match status" value="1"/>
</dbReference>
<dbReference type="InterPro" id="IPR009061">
    <property type="entry name" value="DNA-bd_dom_put_sf"/>
</dbReference>
<reference evidence="5" key="2">
    <citation type="submission" date="2020-09" db="EMBL/GenBank/DDBJ databases">
        <authorList>
            <person name="Sun Q."/>
            <person name="Zhou Y."/>
        </authorList>
    </citation>
    <scope>NUCLEOTIDE SEQUENCE</scope>
    <source>
        <strain evidence="5">CGMCC 1.14984</strain>
    </source>
</reference>
<dbReference type="Pfam" id="PF00376">
    <property type="entry name" value="MerR"/>
    <property type="match status" value="1"/>
</dbReference>
<dbReference type="PROSITE" id="PS50937">
    <property type="entry name" value="HTH_MERR_2"/>
    <property type="match status" value="1"/>
</dbReference>
<dbReference type="InterPro" id="IPR000551">
    <property type="entry name" value="MerR-type_HTH_dom"/>
</dbReference>
<sequence>MELKAMTIGKLSSRAGVKVTTIRYYESIDLMPQPHRSESGQRIYDETSVERLSFIRHARDLGFPVESIRDLIDLQSKPDQDCASVDAIARRQLANVRYRLNQLEALEAELKRMIAACEGGSVENCTVLACLSDHNNCREDEHGRLNGLLEG</sequence>
<dbReference type="InterPro" id="IPR015358">
    <property type="entry name" value="Tscrpt_reg_MerR_DNA-bd"/>
</dbReference>
<dbReference type="Proteomes" id="UP000621856">
    <property type="component" value="Unassembled WGS sequence"/>
</dbReference>
<dbReference type="InterPro" id="IPR047057">
    <property type="entry name" value="MerR_fam"/>
</dbReference>
<dbReference type="Pfam" id="PF09278">
    <property type="entry name" value="MerR-DNA-bind"/>
    <property type="match status" value="1"/>
</dbReference>
<dbReference type="SMART" id="SM00422">
    <property type="entry name" value="HTH_MERR"/>
    <property type="match status" value="1"/>
</dbReference>
<dbReference type="PRINTS" id="PR00040">
    <property type="entry name" value="HTHMERR"/>
</dbReference>